<evidence type="ECO:0000256" key="2">
    <source>
        <dbReference type="SAM" id="MobiDB-lite"/>
    </source>
</evidence>
<evidence type="ECO:0000313" key="5">
    <source>
        <dbReference type="EMBL" id="KAF3801914.1"/>
    </source>
</evidence>
<dbReference type="GO" id="GO:0016491">
    <property type="term" value="F:oxidoreductase activity"/>
    <property type="evidence" value="ECO:0007669"/>
    <property type="project" value="UniProtKB-KW"/>
</dbReference>
<feature type="compositionally biased region" description="Low complexity" evidence="2">
    <location>
        <begin position="394"/>
        <end position="482"/>
    </location>
</feature>
<dbReference type="Pfam" id="PF02668">
    <property type="entry name" value="TauD"/>
    <property type="match status" value="1"/>
</dbReference>
<dbReference type="CDD" id="cd12087">
    <property type="entry name" value="TM_EGFR-like"/>
    <property type="match status" value="1"/>
</dbReference>
<dbReference type="RefSeq" id="XP_045261073.1">
    <property type="nucleotide sequence ID" value="XM_045414951.1"/>
</dbReference>
<keyword evidence="3" id="KW-0812">Transmembrane</keyword>
<keyword evidence="3" id="KW-1133">Transmembrane helix</keyword>
<feature type="compositionally biased region" description="Polar residues" evidence="2">
    <location>
        <begin position="520"/>
        <end position="558"/>
    </location>
</feature>
<dbReference type="InterPro" id="IPR050411">
    <property type="entry name" value="AlphaKG_dependent_hydroxylases"/>
</dbReference>
<feature type="region of interest" description="Disordered" evidence="2">
    <location>
        <begin position="595"/>
        <end position="614"/>
    </location>
</feature>
<dbReference type="InterPro" id="IPR003819">
    <property type="entry name" value="TauD/TfdA-like"/>
</dbReference>
<protein>
    <submittedName>
        <fullName evidence="5">Clavaminate synthase-like protein</fullName>
    </submittedName>
</protein>
<gene>
    <name evidence="5" type="ORF">GCG54_00015136</name>
</gene>
<evidence type="ECO:0000256" key="3">
    <source>
        <dbReference type="SAM" id="Phobius"/>
    </source>
</evidence>
<feature type="region of interest" description="Disordered" evidence="2">
    <location>
        <begin position="513"/>
        <end position="558"/>
    </location>
</feature>
<dbReference type="Gene3D" id="3.60.130.10">
    <property type="entry name" value="Clavaminate synthase-like"/>
    <property type="match status" value="1"/>
</dbReference>
<dbReference type="PANTHER" id="PTHR10696">
    <property type="entry name" value="GAMMA-BUTYROBETAINE HYDROXYLASE-RELATED"/>
    <property type="match status" value="1"/>
</dbReference>
<dbReference type="Proteomes" id="UP000613401">
    <property type="component" value="Unassembled WGS sequence"/>
</dbReference>
<evidence type="ECO:0000313" key="6">
    <source>
        <dbReference type="Proteomes" id="UP000613401"/>
    </source>
</evidence>
<reference evidence="5" key="1">
    <citation type="journal article" date="2020" name="Phytopathology">
        <title>Genome sequence and comparative analysis of Colletotrichum gloeosporioides isolated from Liriodendron leaves.</title>
        <authorList>
            <person name="Fu F.F."/>
            <person name="Hao Z."/>
            <person name="Wang P."/>
            <person name="Lu Y."/>
            <person name="Xue L.J."/>
            <person name="Wei G."/>
            <person name="Tian Y."/>
            <person name="Baishi H."/>
            <person name="Xu H."/>
            <person name="Shi J."/>
            <person name="Cheng T."/>
            <person name="Wang G."/>
            <person name="Yi Y."/>
            <person name="Chen J."/>
        </authorList>
    </citation>
    <scope>NUCLEOTIDE SEQUENCE</scope>
    <source>
        <strain evidence="5">Lc1</strain>
    </source>
</reference>
<keyword evidence="6" id="KW-1185">Reference proteome</keyword>
<sequence length="843" mass="89802">MAVVQSAVAPRSGLPSSALENWGDIDEGLPLFEAFKVPGQQDTVKFGLPWSSSFPLGLRPSKKLTLTESIEAVHRFTRSGDLVKLIRQHGGAVLIRGLPIKTPDDYSKVAHAFGFRPHFEVGRPPLRTVLAPNVKTANEGPPELPIWPHSEYGWSTINPAWLTFSALQIPESGGATPITSAIYIAHELQRQSPKFLSDLLNKGVKYVYRYTVKALVSNTGTSVRGAYGQEVADGDDEETARRKIEAEVRRHSDRFEWHDDGSLSVTHIVPAIRIHNPTESTVFFGNVTSAWGRSRHHGATRPPFRGDDGSYHPPPTFGDGTPIDVEDLDLLLKLAEEGAVDVEWEQGDLVLLDRQDIMNNGLIGDLLNAPGNIISQVLSPPAATTQESVKAEGTPAPAATSQAAAAQPTTQAAVAAPATTQQPAAAAPATSTKQEQQQQQPVTTPAAQAPATTKAAAAAQPQQSSPAAAAPSPPASSSAAAAAAGGGTTSVANAAAAAAAPTTPGVAASSQVAASSSISPTTRVSGLSGADATSSGGPASSQTPISPNLDTQSSGGTPSQTPLVATGVVLGIVVLMGISLLLYWCYRRRRRANEHHHAALPPESPANEYGPEPRYRDTIDTSVVPMTEVMTDSRALHLNLHCKAYPQRPNEPTPTRERHSLTLKLNNMHNLMGSPSQPHHQFQNLPLFSRASRSTMSSMLWHGRRDVIARRTMNQTPVSTKNGFLATSTPDSPMPEGLHTPILDWLHWIRGNQSENGDPEFNHRKSIASSESSLSEVGSIASSGVFSPTLLSWPPPAEGAPPMIDPDALEALRYLPMPLQLKRESSNGETYVEPSGSRVQSFQ</sequence>
<dbReference type="PANTHER" id="PTHR10696:SF21">
    <property type="entry name" value="TAUD_TFDA-LIKE DOMAIN-CONTAINING PROTEIN"/>
    <property type="match status" value="1"/>
</dbReference>
<feature type="region of interest" description="Disordered" evidence="2">
    <location>
        <begin position="823"/>
        <end position="843"/>
    </location>
</feature>
<accession>A0A8H4CDL5</accession>
<feature type="region of interest" description="Disordered" evidence="2">
    <location>
        <begin position="384"/>
        <end position="482"/>
    </location>
</feature>
<proteinExistence type="predicted"/>
<dbReference type="AlphaFoldDB" id="A0A8H4CDL5"/>
<name>A0A8H4CDL5_COLGL</name>
<feature type="transmembrane region" description="Helical" evidence="3">
    <location>
        <begin position="563"/>
        <end position="586"/>
    </location>
</feature>
<comment type="caution">
    <text evidence="5">The sequence shown here is derived from an EMBL/GenBank/DDBJ whole genome shotgun (WGS) entry which is preliminary data.</text>
</comment>
<dbReference type="SUPFAM" id="SSF51197">
    <property type="entry name" value="Clavaminate synthase-like"/>
    <property type="match status" value="1"/>
</dbReference>
<evidence type="ECO:0000256" key="1">
    <source>
        <dbReference type="ARBA" id="ARBA00023002"/>
    </source>
</evidence>
<feature type="domain" description="TauD/TfdA-like" evidence="4">
    <location>
        <begin position="82"/>
        <end position="353"/>
    </location>
</feature>
<keyword evidence="3" id="KW-0472">Membrane</keyword>
<dbReference type="EMBL" id="WVTB01000066">
    <property type="protein sequence ID" value="KAF3801914.1"/>
    <property type="molecule type" value="Genomic_DNA"/>
</dbReference>
<reference evidence="5" key="2">
    <citation type="submission" date="2020-03" db="EMBL/GenBank/DDBJ databases">
        <authorList>
            <person name="Fu F.-F."/>
            <person name="Chen J."/>
        </authorList>
    </citation>
    <scope>NUCLEOTIDE SEQUENCE</scope>
    <source>
        <strain evidence="5">Lc1</strain>
    </source>
</reference>
<dbReference type="InterPro" id="IPR042098">
    <property type="entry name" value="TauD-like_sf"/>
</dbReference>
<dbReference type="GeneID" id="69022241"/>
<organism evidence="5 6">
    <name type="scientific">Colletotrichum gloeosporioides</name>
    <name type="common">Anthracnose fungus</name>
    <name type="synonym">Glomerella cingulata</name>
    <dbReference type="NCBI Taxonomy" id="474922"/>
    <lineage>
        <taxon>Eukaryota</taxon>
        <taxon>Fungi</taxon>
        <taxon>Dikarya</taxon>
        <taxon>Ascomycota</taxon>
        <taxon>Pezizomycotina</taxon>
        <taxon>Sordariomycetes</taxon>
        <taxon>Hypocreomycetidae</taxon>
        <taxon>Glomerellales</taxon>
        <taxon>Glomerellaceae</taxon>
        <taxon>Colletotrichum</taxon>
        <taxon>Colletotrichum gloeosporioides species complex</taxon>
    </lineage>
</organism>
<evidence type="ECO:0000259" key="4">
    <source>
        <dbReference type="Pfam" id="PF02668"/>
    </source>
</evidence>
<keyword evidence="1" id="KW-0560">Oxidoreductase</keyword>